<feature type="signal peptide" evidence="3">
    <location>
        <begin position="1"/>
        <end position="20"/>
    </location>
</feature>
<dbReference type="AlphaFoldDB" id="A0A9P8VCQ7"/>
<evidence type="ECO:0000256" key="3">
    <source>
        <dbReference type="SAM" id="SignalP"/>
    </source>
</evidence>
<evidence type="ECO:0000256" key="2">
    <source>
        <dbReference type="SAM" id="Phobius"/>
    </source>
</evidence>
<reference evidence="4" key="1">
    <citation type="journal article" date="2021" name="Nat. Commun.">
        <title>Genetic determinants of endophytism in the Arabidopsis root mycobiome.</title>
        <authorList>
            <person name="Mesny F."/>
            <person name="Miyauchi S."/>
            <person name="Thiergart T."/>
            <person name="Pickel B."/>
            <person name="Atanasova L."/>
            <person name="Karlsson M."/>
            <person name="Huettel B."/>
            <person name="Barry K.W."/>
            <person name="Haridas S."/>
            <person name="Chen C."/>
            <person name="Bauer D."/>
            <person name="Andreopoulos W."/>
            <person name="Pangilinan J."/>
            <person name="LaButti K."/>
            <person name="Riley R."/>
            <person name="Lipzen A."/>
            <person name="Clum A."/>
            <person name="Drula E."/>
            <person name="Henrissat B."/>
            <person name="Kohler A."/>
            <person name="Grigoriev I.V."/>
            <person name="Martin F.M."/>
            <person name="Hacquard S."/>
        </authorList>
    </citation>
    <scope>NUCLEOTIDE SEQUENCE</scope>
    <source>
        <strain evidence="4">MPI-SDFR-AT-0117</strain>
    </source>
</reference>
<keyword evidence="2" id="KW-0812">Transmembrane</keyword>
<feature type="chain" id="PRO_5040157144" evidence="3">
    <location>
        <begin position="21"/>
        <end position="283"/>
    </location>
</feature>
<comment type="caution">
    <text evidence="4">The sequence shown here is derived from an EMBL/GenBank/DDBJ whole genome shotgun (WGS) entry which is preliminary data.</text>
</comment>
<feature type="region of interest" description="Disordered" evidence="1">
    <location>
        <begin position="175"/>
        <end position="197"/>
    </location>
</feature>
<keyword evidence="2" id="KW-1133">Transmembrane helix</keyword>
<proteinExistence type="predicted"/>
<accession>A0A9P8VCQ7</accession>
<feature type="transmembrane region" description="Helical" evidence="2">
    <location>
        <begin position="265"/>
        <end position="282"/>
    </location>
</feature>
<dbReference type="OrthoDB" id="10400612at2759"/>
<sequence>MWYTALASALLGVGVGLVTSEPNLRRQIRPTTFKQISPHAITCQVRPEAQFIAPEPLQFSAASRGGDVEYRSFLSLSEDSASCSVVSFDLLDPSLRITPFCNETQMTACAEAVGTQWNQRADTGAAHDMPIVHILVASKDVRSVDVNLDAARPDRIAAVAAAAAPQARCTDFDSAAHDRTDDASTASPREQSQTVSSTWSAENAAALYADTLRQVKLAMYSSAKAAMAVAVEVGSASDATPAKSAVPSTRQPLASKFIGTANKQLVGMATGLAVVLFIFVVWL</sequence>
<keyword evidence="3" id="KW-0732">Signal</keyword>
<gene>
    <name evidence="4" type="ORF">F5X68DRAFT_81190</name>
</gene>
<evidence type="ECO:0000256" key="1">
    <source>
        <dbReference type="SAM" id="MobiDB-lite"/>
    </source>
</evidence>
<dbReference type="Proteomes" id="UP000770015">
    <property type="component" value="Unassembled WGS sequence"/>
</dbReference>
<dbReference type="EMBL" id="JAGSXJ010000009">
    <property type="protein sequence ID" value="KAH6688629.1"/>
    <property type="molecule type" value="Genomic_DNA"/>
</dbReference>
<protein>
    <submittedName>
        <fullName evidence="4">Uncharacterized protein</fullName>
    </submittedName>
</protein>
<name>A0A9P8VCQ7_9PEZI</name>
<feature type="compositionally biased region" description="Polar residues" evidence="1">
    <location>
        <begin position="183"/>
        <end position="197"/>
    </location>
</feature>
<organism evidence="4 5">
    <name type="scientific">Plectosphaerella plurivora</name>
    <dbReference type="NCBI Taxonomy" id="936078"/>
    <lineage>
        <taxon>Eukaryota</taxon>
        <taxon>Fungi</taxon>
        <taxon>Dikarya</taxon>
        <taxon>Ascomycota</taxon>
        <taxon>Pezizomycotina</taxon>
        <taxon>Sordariomycetes</taxon>
        <taxon>Hypocreomycetidae</taxon>
        <taxon>Glomerellales</taxon>
        <taxon>Plectosphaerellaceae</taxon>
        <taxon>Plectosphaerella</taxon>
    </lineage>
</organism>
<keyword evidence="5" id="KW-1185">Reference proteome</keyword>
<evidence type="ECO:0000313" key="4">
    <source>
        <dbReference type="EMBL" id="KAH6688629.1"/>
    </source>
</evidence>
<evidence type="ECO:0000313" key="5">
    <source>
        <dbReference type="Proteomes" id="UP000770015"/>
    </source>
</evidence>
<keyword evidence="2" id="KW-0472">Membrane</keyword>